<dbReference type="Proteomes" id="UP001162501">
    <property type="component" value="Chromosome 26"/>
</dbReference>
<accession>A0AC59Z9G2</accession>
<sequence length="136" mass="14839">MSESTLKKEKPVVQSSEGHKGQEGGKFTGPRVEENFSEQDKDVFWTKGLLDKGPAGHVRGMGRGMLQVCIRLGVEWWLTAGSPLASGLSRSLCEVSSDDSCPRCLQHAEHALALLSFSKSYFAHQLQYEGEIAGSL</sequence>
<dbReference type="EMBL" id="OX596110">
    <property type="protein sequence ID" value="CAN0327852.1"/>
    <property type="molecule type" value="Genomic_DNA"/>
</dbReference>
<reference evidence="1" key="1">
    <citation type="submission" date="2023-05" db="EMBL/GenBank/DDBJ databases">
        <authorList>
            <consortium name="ELIXIR-Norway"/>
        </authorList>
    </citation>
    <scope>NUCLEOTIDE SEQUENCE</scope>
</reference>
<name>A0AC59Z9G2_RANTA</name>
<organism evidence="1 2">
    <name type="scientific">Rangifer tarandus platyrhynchus</name>
    <name type="common">Svalbard reindeer</name>
    <dbReference type="NCBI Taxonomy" id="3082113"/>
    <lineage>
        <taxon>Eukaryota</taxon>
        <taxon>Metazoa</taxon>
        <taxon>Chordata</taxon>
        <taxon>Craniata</taxon>
        <taxon>Vertebrata</taxon>
        <taxon>Euteleostomi</taxon>
        <taxon>Mammalia</taxon>
        <taxon>Eutheria</taxon>
        <taxon>Laurasiatheria</taxon>
        <taxon>Artiodactyla</taxon>
        <taxon>Ruminantia</taxon>
        <taxon>Pecora</taxon>
        <taxon>Cervidae</taxon>
        <taxon>Odocoileinae</taxon>
        <taxon>Rangifer</taxon>
    </lineage>
</organism>
<reference evidence="1" key="2">
    <citation type="submission" date="2025-03" db="EMBL/GenBank/DDBJ databases">
        <authorList>
            <consortium name="ELIXIR-Norway"/>
            <consortium name="Elixir Norway"/>
        </authorList>
    </citation>
    <scope>NUCLEOTIDE SEQUENCE</scope>
</reference>
<protein>
    <submittedName>
        <fullName evidence="1">Uncharacterized protein</fullName>
    </submittedName>
</protein>
<evidence type="ECO:0000313" key="2">
    <source>
        <dbReference type="Proteomes" id="UP001162501"/>
    </source>
</evidence>
<proteinExistence type="predicted"/>
<gene>
    <name evidence="1" type="ORF">MRATA1EN22A_LOCUS15733</name>
</gene>
<evidence type="ECO:0000313" key="1">
    <source>
        <dbReference type="EMBL" id="CAN0327852.1"/>
    </source>
</evidence>